<keyword evidence="2" id="KW-1185">Reference proteome</keyword>
<protein>
    <submittedName>
        <fullName evidence="1">Uncharacterized protein</fullName>
    </submittedName>
</protein>
<name>S9QX11_CYSF2</name>
<dbReference type="Proteomes" id="UP000011682">
    <property type="component" value="Unassembled WGS sequence"/>
</dbReference>
<reference evidence="1" key="1">
    <citation type="submission" date="2013-05" db="EMBL/GenBank/DDBJ databases">
        <title>Genome assembly of Cystobacter fuscus DSM 2262.</title>
        <authorList>
            <person name="Sharma G."/>
            <person name="Khatri I."/>
            <person name="Kaur C."/>
            <person name="Mayilraj S."/>
            <person name="Subramanian S."/>
        </authorList>
    </citation>
    <scope>NUCLEOTIDE SEQUENCE [LARGE SCALE GENOMIC DNA]</scope>
    <source>
        <strain evidence="1">DSM 2262</strain>
    </source>
</reference>
<organism evidence="1 2">
    <name type="scientific">Cystobacter fuscus (strain ATCC 25194 / DSM 2262 / NBRC 100088 / M29)</name>
    <dbReference type="NCBI Taxonomy" id="1242864"/>
    <lineage>
        <taxon>Bacteria</taxon>
        <taxon>Pseudomonadati</taxon>
        <taxon>Myxococcota</taxon>
        <taxon>Myxococcia</taxon>
        <taxon>Myxococcales</taxon>
        <taxon>Cystobacterineae</taxon>
        <taxon>Archangiaceae</taxon>
        <taxon>Cystobacter</taxon>
    </lineage>
</organism>
<evidence type="ECO:0000313" key="1">
    <source>
        <dbReference type="EMBL" id="EPX61213.1"/>
    </source>
</evidence>
<accession>S9QX11</accession>
<dbReference type="AlphaFoldDB" id="S9QX11"/>
<gene>
    <name evidence="1" type="ORF">D187_000996</name>
</gene>
<sequence length="54" mass="6358">MNRTKQGQPFSRGYLDRIYSYDIIQSPRSVYVRIDLTDEGTPESFYMGFAEETK</sequence>
<dbReference type="EMBL" id="ANAH02000010">
    <property type="protein sequence ID" value="EPX61213.1"/>
    <property type="molecule type" value="Genomic_DNA"/>
</dbReference>
<proteinExistence type="predicted"/>
<evidence type="ECO:0000313" key="2">
    <source>
        <dbReference type="Proteomes" id="UP000011682"/>
    </source>
</evidence>
<comment type="caution">
    <text evidence="1">The sequence shown here is derived from an EMBL/GenBank/DDBJ whole genome shotgun (WGS) entry which is preliminary data.</text>
</comment>